<evidence type="ECO:0000256" key="1">
    <source>
        <dbReference type="ARBA" id="ARBA00004141"/>
    </source>
</evidence>
<keyword evidence="5" id="KW-1185">Reference proteome</keyword>
<dbReference type="PANTHER" id="PTHR33222">
    <property type="match status" value="1"/>
</dbReference>
<dbReference type="PANTHER" id="PTHR33222:SF4">
    <property type="entry name" value="PROTEIN CURVATURE THYLAKOID 1A, CHLOROPLASTIC"/>
    <property type="match status" value="1"/>
</dbReference>
<name>A0ABV0K1H9_9CYAN</name>
<accession>A0ABV0K1H9</accession>
<feature type="domain" description="Cyanobacterial aminoacyl-tRNA synthetase CAAD" evidence="3">
    <location>
        <begin position="57"/>
        <end position="141"/>
    </location>
</feature>
<evidence type="ECO:0000256" key="2">
    <source>
        <dbReference type="SAM" id="Phobius"/>
    </source>
</evidence>
<comment type="caution">
    <text evidence="4">The sequence shown here is derived from an EMBL/GenBank/DDBJ whole genome shotgun (WGS) entry which is preliminary data.</text>
</comment>
<dbReference type="InterPro" id="IPR025564">
    <property type="entry name" value="CAAD_dom"/>
</dbReference>
<keyword evidence="2" id="KW-1133">Transmembrane helix</keyword>
<dbReference type="EMBL" id="JAMPKX010000001">
    <property type="protein sequence ID" value="MEP0945783.1"/>
    <property type="molecule type" value="Genomic_DNA"/>
</dbReference>
<evidence type="ECO:0000313" key="5">
    <source>
        <dbReference type="Proteomes" id="UP001482513"/>
    </source>
</evidence>
<keyword evidence="2" id="KW-0812">Transmembrane</keyword>
<dbReference type="RefSeq" id="WP_190523529.1">
    <property type="nucleotide sequence ID" value="NZ_JAMPKX010000001.1"/>
</dbReference>
<evidence type="ECO:0000259" key="3">
    <source>
        <dbReference type="Pfam" id="PF14159"/>
    </source>
</evidence>
<dbReference type="Pfam" id="PF14159">
    <property type="entry name" value="CAAD"/>
    <property type="match status" value="1"/>
</dbReference>
<evidence type="ECO:0000313" key="4">
    <source>
        <dbReference type="EMBL" id="MEP0945783.1"/>
    </source>
</evidence>
<feature type="transmembrane region" description="Helical" evidence="2">
    <location>
        <begin position="70"/>
        <end position="92"/>
    </location>
</feature>
<sequence length="146" mass="16099">MSDFQSDTTYTEFTEPEDPTVIIDNSDSSASALGDEASRQIQQVWDKVSALLGNLPDYVTEFIQRYRRPIVTVGLIVAAFIAVKLVLALLGAVNDVPLLAPTFELVGLIYSGWFLYRYLLKASNRQELLGDIAAIRDQVLGNGSRS</sequence>
<organism evidence="4 5">
    <name type="scientific">Leptolyngbya subtilissima DQ-A4</name>
    <dbReference type="NCBI Taxonomy" id="2933933"/>
    <lineage>
        <taxon>Bacteria</taxon>
        <taxon>Bacillati</taxon>
        <taxon>Cyanobacteriota</taxon>
        <taxon>Cyanophyceae</taxon>
        <taxon>Leptolyngbyales</taxon>
        <taxon>Leptolyngbyaceae</taxon>
        <taxon>Leptolyngbya group</taxon>
        <taxon>Leptolyngbya</taxon>
    </lineage>
</organism>
<reference evidence="4 5" key="1">
    <citation type="submission" date="2022-04" db="EMBL/GenBank/DDBJ databases">
        <title>Positive selection, recombination, and allopatry shape intraspecific diversity of widespread and dominant cyanobacteria.</title>
        <authorList>
            <person name="Wei J."/>
            <person name="Shu W."/>
            <person name="Hu C."/>
        </authorList>
    </citation>
    <scope>NUCLEOTIDE SEQUENCE [LARGE SCALE GENOMIC DNA]</scope>
    <source>
        <strain evidence="4 5">DQ-A4</strain>
    </source>
</reference>
<dbReference type="InterPro" id="IPR033344">
    <property type="entry name" value="CURT1"/>
</dbReference>
<proteinExistence type="predicted"/>
<feature type="transmembrane region" description="Helical" evidence="2">
    <location>
        <begin position="98"/>
        <end position="116"/>
    </location>
</feature>
<gene>
    <name evidence="4" type="ORF">NC992_02760</name>
</gene>
<keyword evidence="2" id="KW-0472">Membrane</keyword>
<dbReference type="Proteomes" id="UP001482513">
    <property type="component" value="Unassembled WGS sequence"/>
</dbReference>
<comment type="subcellular location">
    <subcellularLocation>
        <location evidence="1">Membrane</location>
        <topology evidence="1">Multi-pass membrane protein</topology>
    </subcellularLocation>
</comment>
<protein>
    <submittedName>
        <fullName evidence="4">CAAD domain-containing protein</fullName>
    </submittedName>
</protein>